<dbReference type="Proteomes" id="UP000317716">
    <property type="component" value="Unassembled WGS sequence"/>
</dbReference>
<evidence type="ECO:0000313" key="2">
    <source>
        <dbReference type="EMBL" id="TMQ55965.1"/>
    </source>
</evidence>
<feature type="compositionally biased region" description="Low complexity" evidence="1">
    <location>
        <begin position="59"/>
        <end position="69"/>
    </location>
</feature>
<evidence type="ECO:0000256" key="1">
    <source>
        <dbReference type="SAM" id="MobiDB-lite"/>
    </source>
</evidence>
<reference evidence="2 3" key="1">
    <citation type="journal article" date="2019" name="Nat. Microbiol.">
        <title>Mediterranean grassland soil C-N compound turnover is dependent on rainfall and depth, and is mediated by genomically divergent microorganisms.</title>
        <authorList>
            <person name="Diamond S."/>
            <person name="Andeer P.F."/>
            <person name="Li Z."/>
            <person name="Crits-Christoph A."/>
            <person name="Burstein D."/>
            <person name="Anantharaman K."/>
            <person name="Lane K.R."/>
            <person name="Thomas B.C."/>
            <person name="Pan C."/>
            <person name="Northen T.R."/>
            <person name="Banfield J.F."/>
        </authorList>
    </citation>
    <scope>NUCLEOTIDE SEQUENCE [LARGE SCALE GENOMIC DNA]</scope>
    <source>
        <strain evidence="2">WS_2</strain>
    </source>
</reference>
<dbReference type="EMBL" id="VBOS01000192">
    <property type="protein sequence ID" value="TMQ55965.1"/>
    <property type="molecule type" value="Genomic_DNA"/>
</dbReference>
<comment type="caution">
    <text evidence="2">The sequence shown here is derived from an EMBL/GenBank/DDBJ whole genome shotgun (WGS) entry which is preliminary data.</text>
</comment>
<proteinExistence type="predicted"/>
<feature type="compositionally biased region" description="Polar residues" evidence="1">
    <location>
        <begin position="70"/>
        <end position="91"/>
    </location>
</feature>
<feature type="region of interest" description="Disordered" evidence="1">
    <location>
        <begin position="1"/>
        <end position="22"/>
    </location>
</feature>
<organism evidence="2 3">
    <name type="scientific">Eiseniibacteriota bacterium</name>
    <dbReference type="NCBI Taxonomy" id="2212470"/>
    <lineage>
        <taxon>Bacteria</taxon>
        <taxon>Candidatus Eiseniibacteriota</taxon>
    </lineage>
</organism>
<name>A0A538SX89_UNCEI</name>
<accession>A0A538SX89</accession>
<sequence>MNPIPAPSSAGAAASSAGSRAGVNPELHAIVSAVGPIANVNVAATWASENAKWRRPTARRSGAGRSRATVTSDPSATGTATNRYSSSRLRV</sequence>
<feature type="compositionally biased region" description="Low complexity" evidence="1">
    <location>
        <begin position="7"/>
        <end position="22"/>
    </location>
</feature>
<evidence type="ECO:0000313" key="3">
    <source>
        <dbReference type="Proteomes" id="UP000317716"/>
    </source>
</evidence>
<protein>
    <submittedName>
        <fullName evidence="2">Uncharacterized protein</fullName>
    </submittedName>
</protein>
<dbReference type="AlphaFoldDB" id="A0A538SX89"/>
<feature type="region of interest" description="Disordered" evidence="1">
    <location>
        <begin position="49"/>
        <end position="91"/>
    </location>
</feature>
<gene>
    <name evidence="2" type="ORF">E6K72_05740</name>
</gene>